<protein>
    <submittedName>
        <fullName evidence="3">Uncharacterized protein</fullName>
    </submittedName>
</protein>
<name>A0AAJ0ET51_9PEZI</name>
<evidence type="ECO:0000256" key="2">
    <source>
        <dbReference type="SAM" id="MobiDB-lite"/>
    </source>
</evidence>
<gene>
    <name evidence="3" type="ORF">BDP55DRAFT_631998</name>
</gene>
<feature type="region of interest" description="Disordered" evidence="2">
    <location>
        <begin position="1"/>
        <end position="31"/>
    </location>
</feature>
<keyword evidence="4" id="KW-1185">Reference proteome</keyword>
<dbReference type="AlphaFoldDB" id="A0AAJ0ET51"/>
<keyword evidence="1" id="KW-0175">Coiled coil</keyword>
<evidence type="ECO:0000256" key="1">
    <source>
        <dbReference type="SAM" id="Coils"/>
    </source>
</evidence>
<sequence length="186" mass="20025">MSTQGDMHANPPATATSVGTTSAPASSAQMEDSSQVGLAQFAAATANLLGPLSASYPQAVAMKHIRKSIGENYEKMKALHDSQKELMTLRVNLERVMKQHAKAKEDLEKAIVKNIAVSSTAVVAALSNQLVDFAVDAVIETEEAEQRGSIHGQKLLFGYLVNDLNGLEGLRGSDMLYKKKHNIPDY</sequence>
<dbReference type="GeneID" id="85456889"/>
<evidence type="ECO:0000313" key="3">
    <source>
        <dbReference type="EMBL" id="KAK1675816.1"/>
    </source>
</evidence>
<feature type="compositionally biased region" description="Polar residues" evidence="2">
    <location>
        <begin position="13"/>
        <end position="31"/>
    </location>
</feature>
<feature type="coiled-coil region" evidence="1">
    <location>
        <begin position="79"/>
        <end position="113"/>
    </location>
</feature>
<organism evidence="3 4">
    <name type="scientific">Colletotrichum godetiae</name>
    <dbReference type="NCBI Taxonomy" id="1209918"/>
    <lineage>
        <taxon>Eukaryota</taxon>
        <taxon>Fungi</taxon>
        <taxon>Dikarya</taxon>
        <taxon>Ascomycota</taxon>
        <taxon>Pezizomycotina</taxon>
        <taxon>Sordariomycetes</taxon>
        <taxon>Hypocreomycetidae</taxon>
        <taxon>Glomerellales</taxon>
        <taxon>Glomerellaceae</taxon>
        <taxon>Colletotrichum</taxon>
        <taxon>Colletotrichum acutatum species complex</taxon>
    </lineage>
</organism>
<proteinExistence type="predicted"/>
<dbReference type="Proteomes" id="UP001224890">
    <property type="component" value="Unassembled WGS sequence"/>
</dbReference>
<dbReference type="EMBL" id="JAHMHR010000020">
    <property type="protein sequence ID" value="KAK1675816.1"/>
    <property type="molecule type" value="Genomic_DNA"/>
</dbReference>
<dbReference type="RefSeq" id="XP_060429819.1">
    <property type="nucleotide sequence ID" value="XM_060572363.1"/>
</dbReference>
<evidence type="ECO:0000313" key="4">
    <source>
        <dbReference type="Proteomes" id="UP001224890"/>
    </source>
</evidence>
<reference evidence="3" key="1">
    <citation type="submission" date="2021-06" db="EMBL/GenBank/DDBJ databases">
        <title>Comparative genomics, transcriptomics and evolutionary studies reveal genomic signatures of adaptation to plant cell wall in hemibiotrophic fungi.</title>
        <authorList>
            <consortium name="DOE Joint Genome Institute"/>
            <person name="Baroncelli R."/>
            <person name="Diaz J.F."/>
            <person name="Benocci T."/>
            <person name="Peng M."/>
            <person name="Battaglia E."/>
            <person name="Haridas S."/>
            <person name="Andreopoulos W."/>
            <person name="Labutti K."/>
            <person name="Pangilinan J."/>
            <person name="Floch G.L."/>
            <person name="Makela M.R."/>
            <person name="Henrissat B."/>
            <person name="Grigoriev I.V."/>
            <person name="Crouch J.A."/>
            <person name="De Vries R.P."/>
            <person name="Sukno S.A."/>
            <person name="Thon M.R."/>
        </authorList>
    </citation>
    <scope>NUCLEOTIDE SEQUENCE</scope>
    <source>
        <strain evidence="3">CBS 193.32</strain>
    </source>
</reference>
<accession>A0AAJ0ET51</accession>
<comment type="caution">
    <text evidence="3">The sequence shown here is derived from an EMBL/GenBank/DDBJ whole genome shotgun (WGS) entry which is preliminary data.</text>
</comment>